<protein>
    <recommendedName>
        <fullName evidence="3">Calcineurin-like phosphoesterase domain-containing protein</fullName>
    </recommendedName>
</protein>
<proteinExistence type="predicted"/>
<dbReference type="Proteomes" id="UP000052020">
    <property type="component" value="Unassembled WGS sequence"/>
</dbReference>
<evidence type="ECO:0000313" key="2">
    <source>
        <dbReference type="Proteomes" id="UP000052020"/>
    </source>
</evidence>
<evidence type="ECO:0000313" key="1">
    <source>
        <dbReference type="EMBL" id="KPJ63630.1"/>
    </source>
</evidence>
<comment type="caution">
    <text evidence="1">The sequence shown here is derived from an EMBL/GenBank/DDBJ whole genome shotgun (WGS) entry which is preliminary data.</text>
</comment>
<accession>A0A0S7XMC8</accession>
<feature type="non-terminal residue" evidence="1">
    <location>
        <position position="1"/>
    </location>
</feature>
<dbReference type="AlphaFoldDB" id="A0A0S7XMC8"/>
<gene>
    <name evidence="1" type="ORF">AMK68_03430</name>
</gene>
<dbReference type="EMBL" id="LIZY01000071">
    <property type="protein sequence ID" value="KPJ63630.1"/>
    <property type="molecule type" value="Genomic_DNA"/>
</dbReference>
<dbReference type="SUPFAM" id="SSF56300">
    <property type="entry name" value="Metallo-dependent phosphatases"/>
    <property type="match status" value="1"/>
</dbReference>
<sequence length="112" mass="12447">MHYPEWLAKEGGRGPGPIYRVLENHRDTHTVKAAFNGHTHKGRNVPLEATLGIPMYWLFPSAPFGSDLHTEYVIATVSPDQISFERKIILDHGGADAFTIHPVSGTFRPGEN</sequence>
<reference evidence="1 2" key="1">
    <citation type="journal article" date="2015" name="Microbiome">
        <title>Genomic resolution of linkages in carbon, nitrogen, and sulfur cycling among widespread estuary sediment bacteria.</title>
        <authorList>
            <person name="Baker B.J."/>
            <person name="Lazar C.S."/>
            <person name="Teske A.P."/>
            <person name="Dick G.J."/>
        </authorList>
    </citation>
    <scope>NUCLEOTIDE SEQUENCE [LARGE SCALE GENOMIC DNA]</scope>
    <source>
        <strain evidence="1">DG_56</strain>
    </source>
</reference>
<evidence type="ECO:0008006" key="3">
    <source>
        <dbReference type="Google" id="ProtNLM"/>
    </source>
</evidence>
<name>A0A0S7XMC8_9BACT</name>
<dbReference type="InterPro" id="IPR029052">
    <property type="entry name" value="Metallo-depent_PP-like"/>
</dbReference>
<organism evidence="1 2">
    <name type="scientific">candidate division KD3-62 bacterium DG_56</name>
    <dbReference type="NCBI Taxonomy" id="1704032"/>
    <lineage>
        <taxon>Bacteria</taxon>
        <taxon>candidate division KD3-62</taxon>
    </lineage>
</organism>